<keyword evidence="1" id="KW-0812">Transmembrane</keyword>
<feature type="transmembrane region" description="Helical" evidence="1">
    <location>
        <begin position="111"/>
        <end position="129"/>
    </location>
</feature>
<feature type="transmembrane region" description="Helical" evidence="1">
    <location>
        <begin position="12"/>
        <end position="30"/>
    </location>
</feature>
<evidence type="ECO:0000313" key="3">
    <source>
        <dbReference type="EMBL" id="MDQ0359795.1"/>
    </source>
</evidence>
<evidence type="ECO:0000313" key="4">
    <source>
        <dbReference type="Proteomes" id="UP001230220"/>
    </source>
</evidence>
<dbReference type="Proteomes" id="UP001230220">
    <property type="component" value="Unassembled WGS sequence"/>
</dbReference>
<dbReference type="RefSeq" id="WP_307405202.1">
    <property type="nucleotide sequence ID" value="NZ_JAUSUR010000001.1"/>
</dbReference>
<feature type="transmembrane region" description="Helical" evidence="1">
    <location>
        <begin position="50"/>
        <end position="67"/>
    </location>
</feature>
<feature type="transmembrane region" description="Helical" evidence="1">
    <location>
        <begin position="172"/>
        <end position="190"/>
    </location>
</feature>
<feature type="transmembrane region" description="Helical" evidence="1">
    <location>
        <begin position="141"/>
        <end position="160"/>
    </location>
</feature>
<protein>
    <submittedName>
        <fullName evidence="3">Surface polysaccharide O-acyltransferase-like enzyme</fullName>
    </submittedName>
</protein>
<keyword evidence="1" id="KW-1133">Transmembrane helix</keyword>
<dbReference type="InterPro" id="IPR002656">
    <property type="entry name" value="Acyl_transf_3_dom"/>
</dbReference>
<reference evidence="3 4" key="1">
    <citation type="submission" date="2023-07" db="EMBL/GenBank/DDBJ databases">
        <title>Genomic Encyclopedia of Type Strains, Phase IV (KMG-IV): sequencing the most valuable type-strain genomes for metagenomic binning, comparative biology and taxonomic classification.</title>
        <authorList>
            <person name="Goeker M."/>
        </authorList>
    </citation>
    <scope>NUCLEOTIDE SEQUENCE [LARGE SCALE GENOMIC DNA]</scope>
    <source>
        <strain evidence="3 4">DSM 16784</strain>
    </source>
</reference>
<keyword evidence="4" id="KW-1185">Reference proteome</keyword>
<feature type="transmembrane region" description="Helical" evidence="1">
    <location>
        <begin position="304"/>
        <end position="325"/>
    </location>
</feature>
<name>A0ABU0DZS5_9FIRM</name>
<evidence type="ECO:0000256" key="1">
    <source>
        <dbReference type="SAM" id="Phobius"/>
    </source>
</evidence>
<comment type="caution">
    <text evidence="3">The sequence shown here is derived from an EMBL/GenBank/DDBJ whole genome shotgun (WGS) entry which is preliminary data.</text>
</comment>
<dbReference type="Pfam" id="PF01757">
    <property type="entry name" value="Acyl_transf_3"/>
    <property type="match status" value="1"/>
</dbReference>
<feature type="transmembrane region" description="Helical" evidence="1">
    <location>
        <begin position="264"/>
        <end position="284"/>
    </location>
</feature>
<feature type="transmembrane region" description="Helical" evidence="1">
    <location>
        <begin position="79"/>
        <end position="105"/>
    </location>
</feature>
<proteinExistence type="predicted"/>
<sequence length="348" mass="40662">MKRISGIDILKIFSMFMIVGVHILNIGGVLQALPPFQSNKYYLFTGLNTIFYICVNCYALASGYLMVNSKFKISKILKLWVIVLFYLLLFGIIFNDKINTFYYFFPILSNQYWYFIAYVGLYFLSPFLNHYMIENRNNKNLKTFIILLIIIFAVLPYFSYTPNLFTLNNGYSVLWLVICYIIGAYIKLCNVQFKKKFLIPILFSSLFIEYIIKLVKTYSDMNGIKLPIILNSGIYTSVFMLLAAICLMLLFLRINIKNPTLTKFFSTSAAITFGIYIIQENILFRAQFIENKFGSIGTMSTVNSILYYICSVVIIYFVCHLIEFIRMHIFNFLKIDTLLKKFDKILIE</sequence>
<dbReference type="EMBL" id="JAUSUR010000001">
    <property type="protein sequence ID" value="MDQ0359795.1"/>
    <property type="molecule type" value="Genomic_DNA"/>
</dbReference>
<gene>
    <name evidence="3" type="ORF">J2S15_000526</name>
</gene>
<evidence type="ECO:0000259" key="2">
    <source>
        <dbReference type="Pfam" id="PF01757"/>
    </source>
</evidence>
<feature type="transmembrane region" description="Helical" evidence="1">
    <location>
        <begin position="197"/>
        <end position="216"/>
    </location>
</feature>
<organism evidence="3 4">
    <name type="scientific">Breznakia pachnodae</name>
    <dbReference type="NCBI Taxonomy" id="265178"/>
    <lineage>
        <taxon>Bacteria</taxon>
        <taxon>Bacillati</taxon>
        <taxon>Bacillota</taxon>
        <taxon>Erysipelotrichia</taxon>
        <taxon>Erysipelotrichales</taxon>
        <taxon>Erysipelotrichaceae</taxon>
        <taxon>Breznakia</taxon>
    </lineage>
</organism>
<accession>A0ABU0DZS5</accession>
<feature type="transmembrane region" description="Helical" evidence="1">
    <location>
        <begin position="228"/>
        <end position="252"/>
    </location>
</feature>
<feature type="domain" description="Acyltransferase 3" evidence="2">
    <location>
        <begin position="5"/>
        <end position="322"/>
    </location>
</feature>
<keyword evidence="1" id="KW-0472">Membrane</keyword>